<dbReference type="EMBL" id="AP018216">
    <property type="protein sequence ID" value="BAY68628.1"/>
    <property type="molecule type" value="Genomic_DNA"/>
</dbReference>
<dbReference type="Proteomes" id="UP000217507">
    <property type="component" value="Chromosome"/>
</dbReference>
<gene>
    <name evidence="1" type="ORF">NIES23_14160</name>
</gene>
<evidence type="ECO:0000313" key="2">
    <source>
        <dbReference type="Proteomes" id="UP000217507"/>
    </source>
</evidence>
<proteinExistence type="predicted"/>
<accession>A0A1Z4KI19</accession>
<name>A0A1Z4KI19_ANAVA</name>
<sequence>MTNTKPVRLRQLGRIFPEFTIPPEELARREAEKNTRGQKARVVFDQVFPQLIDEHYNWFIVIEPNSGDYFIDTDENMADKKARQKYPTGWLVTFRLNETGTCGRI</sequence>
<evidence type="ECO:0000313" key="1">
    <source>
        <dbReference type="EMBL" id="BAY68628.1"/>
    </source>
</evidence>
<dbReference type="AlphaFoldDB" id="A0A1Z4KI19"/>
<organism evidence="1 2">
    <name type="scientific">Trichormus variabilis NIES-23</name>
    <dbReference type="NCBI Taxonomy" id="1973479"/>
    <lineage>
        <taxon>Bacteria</taxon>
        <taxon>Bacillati</taxon>
        <taxon>Cyanobacteriota</taxon>
        <taxon>Cyanophyceae</taxon>
        <taxon>Nostocales</taxon>
        <taxon>Nostocaceae</taxon>
        <taxon>Trichormus</taxon>
    </lineage>
</organism>
<protein>
    <submittedName>
        <fullName evidence="1">Uncharacterized protein</fullName>
    </submittedName>
</protein>
<reference evidence="1 2" key="1">
    <citation type="submission" date="2017-06" db="EMBL/GenBank/DDBJ databases">
        <title>Genome sequencing of cyanobaciteial culture collection at National Institute for Environmental Studies (NIES).</title>
        <authorList>
            <person name="Hirose Y."/>
            <person name="Shimura Y."/>
            <person name="Fujisawa T."/>
            <person name="Nakamura Y."/>
            <person name="Kawachi M."/>
        </authorList>
    </citation>
    <scope>NUCLEOTIDE SEQUENCE [LARGE SCALE GENOMIC DNA]</scope>
    <source>
        <strain evidence="1 2">NIES-23</strain>
    </source>
</reference>